<name>A0ABV7NDB8_9SPHN</name>
<keyword evidence="3" id="KW-0812">Transmembrane</keyword>
<evidence type="ECO:0000256" key="2">
    <source>
        <dbReference type="ARBA" id="ARBA00022679"/>
    </source>
</evidence>
<evidence type="ECO:0000256" key="3">
    <source>
        <dbReference type="ARBA" id="ARBA00022692"/>
    </source>
</evidence>
<evidence type="ECO:0000256" key="6">
    <source>
        <dbReference type="ARBA" id="ARBA00023136"/>
    </source>
</evidence>
<keyword evidence="4" id="KW-1133">Transmembrane helix</keyword>
<organism evidence="8 9">
    <name type="scientific">Sphingobium rhizovicinum</name>
    <dbReference type="NCBI Taxonomy" id="432308"/>
    <lineage>
        <taxon>Bacteria</taxon>
        <taxon>Pseudomonadati</taxon>
        <taxon>Pseudomonadota</taxon>
        <taxon>Alphaproteobacteria</taxon>
        <taxon>Sphingomonadales</taxon>
        <taxon>Sphingomonadaceae</taxon>
        <taxon>Sphingobium</taxon>
    </lineage>
</organism>
<dbReference type="PANTHER" id="PTHR12137:SF54">
    <property type="entry name" value="CARBOHYDRATE SULFOTRANSFERASE"/>
    <property type="match status" value="1"/>
</dbReference>
<comment type="caution">
    <text evidence="8">The sequence shown here is derived from an EMBL/GenBank/DDBJ whole genome shotgun (WGS) entry which is preliminary data.</text>
</comment>
<keyword evidence="2" id="KW-0808">Transferase</keyword>
<keyword evidence="5" id="KW-0333">Golgi apparatus</keyword>
<gene>
    <name evidence="8" type="ORF">ACFOKF_04430</name>
</gene>
<reference evidence="9" key="1">
    <citation type="journal article" date="2019" name="Int. J. Syst. Evol. Microbiol.">
        <title>The Global Catalogue of Microorganisms (GCM) 10K type strain sequencing project: providing services to taxonomists for standard genome sequencing and annotation.</title>
        <authorList>
            <consortium name="The Broad Institute Genomics Platform"/>
            <consortium name="The Broad Institute Genome Sequencing Center for Infectious Disease"/>
            <person name="Wu L."/>
            <person name="Ma J."/>
        </authorList>
    </citation>
    <scope>NUCLEOTIDE SEQUENCE [LARGE SCALE GENOMIC DNA]</scope>
    <source>
        <strain evidence="9">CCM 7491</strain>
    </source>
</reference>
<keyword evidence="7" id="KW-0325">Glycoprotein</keyword>
<evidence type="ECO:0000256" key="4">
    <source>
        <dbReference type="ARBA" id="ARBA00022989"/>
    </source>
</evidence>
<dbReference type="Pfam" id="PF03567">
    <property type="entry name" value="Sulfotransfer_2"/>
    <property type="match status" value="1"/>
</dbReference>
<sequence length="265" mass="30241">MKRRELLHSRQNNGSVMLNEAHAFATRFALSLYRRRAIYSFIPKNACSTMRFTLAVDNGFLRKTDSIQWIHANNGAFVAAQPDLVTADFTFTILRCPFDRLASAYLDKIVGMHRDAWDFREEGHASGSAMDASFTDFIRTITSDRARRQNIHWRPQSEFLLYAAYDRYYAFADMPAMARDLKSTLDLDIVDARSMTGHGRGALQKLDGDYGAMPALDIALLKRDGQCPTTHALYTDETIGLVARCYREDIRLYRKRTGHPCTFTT</sequence>
<comment type="subcellular location">
    <subcellularLocation>
        <location evidence="1">Golgi apparatus membrane</location>
        <topology evidence="1">Single-pass type II membrane protein</topology>
    </subcellularLocation>
</comment>
<dbReference type="Proteomes" id="UP001595681">
    <property type="component" value="Unassembled WGS sequence"/>
</dbReference>
<proteinExistence type="predicted"/>
<evidence type="ECO:0000256" key="5">
    <source>
        <dbReference type="ARBA" id="ARBA00023034"/>
    </source>
</evidence>
<dbReference type="InterPro" id="IPR018011">
    <property type="entry name" value="Carb_sulfotrans_8-10"/>
</dbReference>
<evidence type="ECO:0000256" key="1">
    <source>
        <dbReference type="ARBA" id="ARBA00004323"/>
    </source>
</evidence>
<evidence type="ECO:0000256" key="7">
    <source>
        <dbReference type="ARBA" id="ARBA00023180"/>
    </source>
</evidence>
<dbReference type="PANTHER" id="PTHR12137">
    <property type="entry name" value="CARBOHYDRATE SULFOTRANSFERASE"/>
    <property type="match status" value="1"/>
</dbReference>
<protein>
    <submittedName>
        <fullName evidence="8">Sulfotransferase family 2 domain-containing protein</fullName>
    </submittedName>
</protein>
<evidence type="ECO:0000313" key="9">
    <source>
        <dbReference type="Proteomes" id="UP001595681"/>
    </source>
</evidence>
<evidence type="ECO:0000313" key="8">
    <source>
        <dbReference type="EMBL" id="MFC3440454.1"/>
    </source>
</evidence>
<keyword evidence="9" id="KW-1185">Reference proteome</keyword>
<dbReference type="RefSeq" id="WP_380793489.1">
    <property type="nucleotide sequence ID" value="NZ_JBHRVU010000004.1"/>
</dbReference>
<dbReference type="InterPro" id="IPR005331">
    <property type="entry name" value="Sulfotransferase"/>
</dbReference>
<accession>A0ABV7NDB8</accession>
<dbReference type="EMBL" id="JBHRVU010000004">
    <property type="protein sequence ID" value="MFC3440454.1"/>
    <property type="molecule type" value="Genomic_DNA"/>
</dbReference>
<keyword evidence="6" id="KW-0472">Membrane</keyword>